<accession>A0ABR2V7R3</accession>
<dbReference type="EMBL" id="JARVKF010000101">
    <property type="protein sequence ID" value="KAK9422950.1"/>
    <property type="molecule type" value="Genomic_DNA"/>
</dbReference>
<comment type="caution">
    <text evidence="1">The sequence shown here is derived from an EMBL/GenBank/DDBJ whole genome shotgun (WGS) entry which is preliminary data.</text>
</comment>
<evidence type="ECO:0000313" key="1">
    <source>
        <dbReference type="EMBL" id="KAK9422950.1"/>
    </source>
</evidence>
<proteinExistence type="predicted"/>
<keyword evidence="2" id="KW-1185">Reference proteome</keyword>
<name>A0ABR2V7R3_9PEZI</name>
<dbReference type="Proteomes" id="UP001408356">
    <property type="component" value="Unassembled WGS sequence"/>
</dbReference>
<gene>
    <name evidence="1" type="ORF">SUNI508_04617</name>
</gene>
<protein>
    <submittedName>
        <fullName evidence="1">Uncharacterized protein</fullName>
    </submittedName>
</protein>
<organism evidence="1 2">
    <name type="scientific">Seiridium unicorne</name>
    <dbReference type="NCBI Taxonomy" id="138068"/>
    <lineage>
        <taxon>Eukaryota</taxon>
        <taxon>Fungi</taxon>
        <taxon>Dikarya</taxon>
        <taxon>Ascomycota</taxon>
        <taxon>Pezizomycotina</taxon>
        <taxon>Sordariomycetes</taxon>
        <taxon>Xylariomycetidae</taxon>
        <taxon>Amphisphaeriales</taxon>
        <taxon>Sporocadaceae</taxon>
        <taxon>Seiridium</taxon>
    </lineage>
</organism>
<reference evidence="1 2" key="1">
    <citation type="journal article" date="2024" name="J. Plant Pathol.">
        <title>Sequence and assembly of the genome of Seiridium unicorne, isolate CBS 538.82, causal agent of cypress canker disease.</title>
        <authorList>
            <person name="Scali E."/>
            <person name="Rocca G.D."/>
            <person name="Danti R."/>
            <person name="Garbelotto M."/>
            <person name="Barberini S."/>
            <person name="Baroncelli R."/>
            <person name="Emiliani G."/>
        </authorList>
    </citation>
    <scope>NUCLEOTIDE SEQUENCE [LARGE SCALE GENOMIC DNA]</scope>
    <source>
        <strain evidence="1 2">BM-138-508</strain>
    </source>
</reference>
<evidence type="ECO:0000313" key="2">
    <source>
        <dbReference type="Proteomes" id="UP001408356"/>
    </source>
</evidence>
<sequence length="103" mass="11065">MPILVSPDMVMVCGVLISMPDLTMSSRNGSVPGRRTNGIETKLANLTGGIPGQAWKILRTENFPVLLRRARPANERGSRIPGIPAMSCDVDYIVPYPTNPCGG</sequence>